<reference evidence="2" key="1">
    <citation type="submission" date="2014-03" db="EMBL/GenBank/DDBJ databases">
        <authorList>
            <person name="Aksoy S."/>
            <person name="Warren W."/>
            <person name="Wilson R.K."/>
        </authorList>
    </citation>
    <scope>NUCLEOTIDE SEQUENCE [LARGE SCALE GENOMIC DNA]</scope>
    <source>
        <strain evidence="2">IAEA</strain>
    </source>
</reference>
<evidence type="ECO:0000313" key="2">
    <source>
        <dbReference type="Proteomes" id="UP000092445"/>
    </source>
</evidence>
<name>A0A1B0AB46_GLOPL</name>
<dbReference type="Proteomes" id="UP000092445">
    <property type="component" value="Unassembled WGS sequence"/>
</dbReference>
<accession>A0A1B0AB46</accession>
<evidence type="ECO:0000313" key="1">
    <source>
        <dbReference type="EnsemblMetazoa" id="GPAI039892-PA"/>
    </source>
</evidence>
<dbReference type="VEuPathDB" id="VectorBase:GPAI039892"/>
<proteinExistence type="predicted"/>
<sequence>MFAELLGNVSYEAESVILVCVLKLKPFIDLLSNKRNTIISADYFIIIVIIIISSSSSSSSSLPLPLLSLSSPTTITIMAVDNQLKKYHIFPFLPFTFVFHQSINIIPDNIGT</sequence>
<dbReference type="AlphaFoldDB" id="A0A1B0AB46"/>
<dbReference type="EnsemblMetazoa" id="GPAI039892-RA">
    <property type="protein sequence ID" value="GPAI039892-PA"/>
    <property type="gene ID" value="GPAI039892"/>
</dbReference>
<organism evidence="1 2">
    <name type="scientific">Glossina pallidipes</name>
    <name type="common">Tsetse fly</name>
    <dbReference type="NCBI Taxonomy" id="7398"/>
    <lineage>
        <taxon>Eukaryota</taxon>
        <taxon>Metazoa</taxon>
        <taxon>Ecdysozoa</taxon>
        <taxon>Arthropoda</taxon>
        <taxon>Hexapoda</taxon>
        <taxon>Insecta</taxon>
        <taxon>Pterygota</taxon>
        <taxon>Neoptera</taxon>
        <taxon>Endopterygota</taxon>
        <taxon>Diptera</taxon>
        <taxon>Brachycera</taxon>
        <taxon>Muscomorpha</taxon>
        <taxon>Hippoboscoidea</taxon>
        <taxon>Glossinidae</taxon>
        <taxon>Glossina</taxon>
    </lineage>
</organism>
<keyword evidence="2" id="KW-1185">Reference proteome</keyword>
<protein>
    <submittedName>
        <fullName evidence="1">Uncharacterized protein</fullName>
    </submittedName>
</protein>
<reference evidence="1" key="2">
    <citation type="submission" date="2020-05" db="UniProtKB">
        <authorList>
            <consortium name="EnsemblMetazoa"/>
        </authorList>
    </citation>
    <scope>IDENTIFICATION</scope>
    <source>
        <strain evidence="1">IAEA</strain>
    </source>
</reference>